<gene>
    <name evidence="3" type="ORF">ENS56_04205</name>
</gene>
<feature type="domain" description="Phospholipase/carboxylesterase/thioesterase" evidence="2">
    <location>
        <begin position="79"/>
        <end position="212"/>
    </location>
</feature>
<dbReference type="SUPFAM" id="SSF53474">
    <property type="entry name" value="alpha/beta-Hydrolases"/>
    <property type="match status" value="1"/>
</dbReference>
<organism evidence="3">
    <name type="scientific">Ignavibacterium album</name>
    <dbReference type="NCBI Taxonomy" id="591197"/>
    <lineage>
        <taxon>Bacteria</taxon>
        <taxon>Pseudomonadati</taxon>
        <taxon>Ignavibacteriota</taxon>
        <taxon>Ignavibacteria</taxon>
        <taxon>Ignavibacteriales</taxon>
        <taxon>Ignavibacteriaceae</taxon>
        <taxon>Ignavibacterium</taxon>
    </lineage>
</organism>
<evidence type="ECO:0000256" key="1">
    <source>
        <dbReference type="ARBA" id="ARBA00022729"/>
    </source>
</evidence>
<comment type="caution">
    <text evidence="3">The sequence shown here is derived from an EMBL/GenBank/DDBJ whole genome shotgun (WGS) entry which is preliminary data.</text>
</comment>
<accession>A0A832DMU2</accession>
<dbReference type="InterPro" id="IPR003140">
    <property type="entry name" value="PLipase/COase/thioEstase"/>
</dbReference>
<dbReference type="EMBL" id="DSVI01000004">
    <property type="protein sequence ID" value="HGT47212.1"/>
    <property type="molecule type" value="Genomic_DNA"/>
</dbReference>
<keyword evidence="1" id="KW-0732">Signal</keyword>
<dbReference type="PANTHER" id="PTHR43037:SF1">
    <property type="entry name" value="BLL1128 PROTEIN"/>
    <property type="match status" value="1"/>
</dbReference>
<evidence type="ECO:0000313" key="3">
    <source>
        <dbReference type="EMBL" id="HGT47212.1"/>
    </source>
</evidence>
<dbReference type="InterPro" id="IPR029058">
    <property type="entry name" value="AB_hydrolase_fold"/>
</dbReference>
<reference evidence="3" key="1">
    <citation type="journal article" date="2020" name="mSystems">
        <title>Genome- and Community-Level Interaction Insights into Carbon Utilization and Element Cycling Functions of Hydrothermarchaeota in Hydrothermal Sediment.</title>
        <authorList>
            <person name="Zhou Z."/>
            <person name="Liu Y."/>
            <person name="Xu W."/>
            <person name="Pan J."/>
            <person name="Luo Z.H."/>
            <person name="Li M."/>
        </authorList>
    </citation>
    <scope>NUCLEOTIDE SEQUENCE [LARGE SCALE GENOMIC DNA]</scope>
    <source>
        <strain evidence="3">SpSt-500</strain>
    </source>
</reference>
<dbReference type="Gene3D" id="3.40.50.1820">
    <property type="entry name" value="alpha/beta hydrolase"/>
    <property type="match status" value="1"/>
</dbReference>
<dbReference type="AlphaFoldDB" id="A0A832DMU2"/>
<protein>
    <submittedName>
        <fullName evidence="3">Phospholipase</fullName>
    </submittedName>
</protein>
<dbReference type="GO" id="GO:0016787">
    <property type="term" value="F:hydrolase activity"/>
    <property type="evidence" value="ECO:0007669"/>
    <property type="project" value="InterPro"/>
</dbReference>
<proteinExistence type="predicted"/>
<name>A0A832DMU2_9BACT</name>
<sequence length="230" mass="26398">MSQSFSQDKSFRQQVEKLNKEIKVKVDLQYLIYLPKDYETSDKQFPLVLFLHGAGERGNDIELVKRHGPPKLVEEGKEFPFILVSPQCPSDTRWNYQTLSLITLLDEIESKYRIDKNKIFVTGLSMGGQGTWTLALNQPNRFAAIAPVCGWTDSWEVCKISKIPTWVFHGAKDVVVPVKESEDMVNALKQCGGKEIKLTIYPDANHDSWTETYNNEELYKWLLSHSLNNN</sequence>
<dbReference type="Pfam" id="PF02230">
    <property type="entry name" value="Abhydrolase_2"/>
    <property type="match status" value="1"/>
</dbReference>
<dbReference type="InterPro" id="IPR050955">
    <property type="entry name" value="Plant_Biomass_Hydrol_Est"/>
</dbReference>
<dbReference type="PANTHER" id="PTHR43037">
    <property type="entry name" value="UNNAMED PRODUCT-RELATED"/>
    <property type="match status" value="1"/>
</dbReference>
<evidence type="ECO:0000259" key="2">
    <source>
        <dbReference type="Pfam" id="PF02230"/>
    </source>
</evidence>